<dbReference type="InterPro" id="IPR000826">
    <property type="entry name" value="Formyl_rcpt-rel"/>
</dbReference>
<evidence type="ECO:0000259" key="13">
    <source>
        <dbReference type="PROSITE" id="PS50262"/>
    </source>
</evidence>
<evidence type="ECO:0000256" key="1">
    <source>
        <dbReference type="ARBA" id="ARBA00004141"/>
    </source>
</evidence>
<dbReference type="InterPro" id="IPR017452">
    <property type="entry name" value="GPCR_Rhodpsn_7TM"/>
</dbReference>
<reference evidence="14" key="2">
    <citation type="submission" date="2025-09" db="UniProtKB">
        <authorList>
            <consortium name="Ensembl"/>
        </authorList>
    </citation>
    <scope>IDENTIFICATION</scope>
</reference>
<keyword evidence="6" id="KW-1015">Disulfide bond</keyword>
<comment type="similarity">
    <text evidence="10">Belongs to the G-protein coupled receptor 1 family.</text>
</comment>
<evidence type="ECO:0000256" key="8">
    <source>
        <dbReference type="ARBA" id="ARBA00023224"/>
    </source>
</evidence>
<dbReference type="Pfam" id="PF00001">
    <property type="entry name" value="7tm_1"/>
    <property type="match status" value="1"/>
</dbReference>
<dbReference type="Gene3D" id="1.20.1070.10">
    <property type="entry name" value="Rhodopsin 7-helix transmembrane proteins"/>
    <property type="match status" value="1"/>
</dbReference>
<dbReference type="PANTHER" id="PTHR24225">
    <property type="entry name" value="CHEMOTACTIC RECEPTOR"/>
    <property type="match status" value="1"/>
</dbReference>
<dbReference type="SUPFAM" id="SSF81321">
    <property type="entry name" value="Family A G protein-coupled receptor-like"/>
    <property type="match status" value="1"/>
</dbReference>
<evidence type="ECO:0000256" key="5">
    <source>
        <dbReference type="ARBA" id="ARBA00023136"/>
    </source>
</evidence>
<comment type="subcellular location">
    <subcellularLocation>
        <location evidence="1">Membrane</location>
        <topology evidence="1">Multi-pass membrane protein</topology>
    </subcellularLocation>
</comment>
<evidence type="ECO:0000256" key="6">
    <source>
        <dbReference type="ARBA" id="ARBA00023157"/>
    </source>
</evidence>
<feature type="compositionally biased region" description="Polar residues" evidence="11">
    <location>
        <begin position="332"/>
        <end position="344"/>
    </location>
</feature>
<protein>
    <recommendedName>
        <fullName evidence="13">G-protein coupled receptors family 1 profile domain-containing protein</fullName>
    </recommendedName>
</protein>
<keyword evidence="8 10" id="KW-0807">Transducer</keyword>
<reference evidence="14" key="1">
    <citation type="submission" date="2025-08" db="UniProtKB">
        <authorList>
            <consortium name="Ensembl"/>
        </authorList>
    </citation>
    <scope>IDENTIFICATION</scope>
</reference>
<dbReference type="GO" id="GO:0004875">
    <property type="term" value="F:complement receptor activity"/>
    <property type="evidence" value="ECO:0007669"/>
    <property type="project" value="TreeGrafter"/>
</dbReference>
<dbReference type="PRINTS" id="PR00526">
    <property type="entry name" value="FMETLEUPHER"/>
</dbReference>
<feature type="domain" description="G-protein coupled receptors family 1 profile" evidence="13">
    <location>
        <begin position="54"/>
        <end position="301"/>
    </location>
</feature>
<evidence type="ECO:0000313" key="15">
    <source>
        <dbReference type="Proteomes" id="UP000694569"/>
    </source>
</evidence>
<keyword evidence="2 10" id="KW-0812">Transmembrane</keyword>
<dbReference type="PROSITE" id="PS00237">
    <property type="entry name" value="G_PROTEIN_RECEP_F1_1"/>
    <property type="match status" value="1"/>
</dbReference>
<evidence type="ECO:0000256" key="4">
    <source>
        <dbReference type="ARBA" id="ARBA00023040"/>
    </source>
</evidence>
<feature type="transmembrane region" description="Helical" evidence="12">
    <location>
        <begin position="112"/>
        <end position="132"/>
    </location>
</feature>
<keyword evidence="4 10" id="KW-0297">G-protein coupled receptor</keyword>
<evidence type="ECO:0000256" key="3">
    <source>
        <dbReference type="ARBA" id="ARBA00022989"/>
    </source>
</evidence>
<dbReference type="PROSITE" id="PS50262">
    <property type="entry name" value="G_PROTEIN_RECEP_F1_2"/>
    <property type="match status" value="1"/>
</dbReference>
<keyword evidence="5 12" id="KW-0472">Membrane</keyword>
<dbReference type="FunFam" id="1.20.1070.10:FF:000034">
    <property type="entry name" value="G-protein coupled receptor 1"/>
    <property type="match status" value="1"/>
</dbReference>
<organism evidence="14 15">
    <name type="scientific">Leptobrachium leishanense</name>
    <name type="common">Leishan spiny toad</name>
    <dbReference type="NCBI Taxonomy" id="445787"/>
    <lineage>
        <taxon>Eukaryota</taxon>
        <taxon>Metazoa</taxon>
        <taxon>Chordata</taxon>
        <taxon>Craniata</taxon>
        <taxon>Vertebrata</taxon>
        <taxon>Euteleostomi</taxon>
        <taxon>Amphibia</taxon>
        <taxon>Batrachia</taxon>
        <taxon>Anura</taxon>
        <taxon>Pelobatoidea</taxon>
        <taxon>Megophryidae</taxon>
        <taxon>Leptobrachium</taxon>
    </lineage>
</organism>
<dbReference type="Proteomes" id="UP000694569">
    <property type="component" value="Unplaced"/>
</dbReference>
<dbReference type="PANTHER" id="PTHR24225:SF75">
    <property type="entry name" value="N-FORMYL PEPTIDE RECEPTOR 2"/>
    <property type="match status" value="1"/>
</dbReference>
<accession>A0A8C5WFV9</accession>
<dbReference type="GO" id="GO:0004982">
    <property type="term" value="F:N-formyl peptide receptor activity"/>
    <property type="evidence" value="ECO:0007669"/>
    <property type="project" value="TreeGrafter"/>
</dbReference>
<evidence type="ECO:0000313" key="14">
    <source>
        <dbReference type="Ensembl" id="ENSLLEP00000035244.1"/>
    </source>
</evidence>
<dbReference type="GO" id="GO:0005886">
    <property type="term" value="C:plasma membrane"/>
    <property type="evidence" value="ECO:0007669"/>
    <property type="project" value="TreeGrafter"/>
</dbReference>
<dbReference type="AlphaFoldDB" id="A0A8C5WFV9"/>
<feature type="transmembrane region" description="Helical" evidence="12">
    <location>
        <begin position="243"/>
        <end position="261"/>
    </location>
</feature>
<dbReference type="PRINTS" id="PR00237">
    <property type="entry name" value="GPCRRHODOPSN"/>
</dbReference>
<name>A0A8C5WFV9_9ANUR</name>
<dbReference type="InterPro" id="IPR000276">
    <property type="entry name" value="GPCR_Rhodpsn"/>
</dbReference>
<evidence type="ECO:0000256" key="2">
    <source>
        <dbReference type="ARBA" id="ARBA00022692"/>
    </source>
</evidence>
<evidence type="ECO:0000256" key="7">
    <source>
        <dbReference type="ARBA" id="ARBA00023170"/>
    </source>
</evidence>
<feature type="region of interest" description="Disordered" evidence="11">
    <location>
        <begin position="331"/>
        <end position="351"/>
    </location>
</feature>
<dbReference type="GO" id="GO:0007200">
    <property type="term" value="P:phospholipase C-activating G protein-coupled receptor signaling pathway"/>
    <property type="evidence" value="ECO:0007669"/>
    <property type="project" value="TreeGrafter"/>
</dbReference>
<keyword evidence="15" id="KW-1185">Reference proteome</keyword>
<proteinExistence type="inferred from homology"/>
<feature type="transmembrane region" description="Helical" evidence="12">
    <location>
        <begin position="73"/>
        <end position="92"/>
    </location>
</feature>
<evidence type="ECO:0000256" key="12">
    <source>
        <dbReference type="SAM" id="Phobius"/>
    </source>
</evidence>
<feature type="transmembrane region" description="Helical" evidence="12">
    <location>
        <begin position="152"/>
        <end position="172"/>
    </location>
</feature>
<dbReference type="Ensembl" id="ENSLLET00000036585.1">
    <property type="protein sequence ID" value="ENSLLEP00000035244.1"/>
    <property type="gene ID" value="ENSLLEG00000022317.1"/>
</dbReference>
<sequence length="351" mass="40938">METTDSSPFYTMSTLKTPVTDHYDNHDLESFTANFMRVASIICYGITFILGSAGNGLVIWIAGFKMKRTVNTIWFLNLGLANFTLDICLPLLMTEWIMEHKWPFGQIMCKVVYTAIFLNMSVSVTILMLISIDRCVSVLYPVWSKNHRSPRLVLTVCMFTWLLCLILSSPYLKYYDIAEIDVHVFCYAIYATDYETYLRKRKPLVIIQFLFMFAVPFSIILVSYSLIVIQIRRSRSLSGSSRPFKVIIAIVLCFFISWFPFHTLPLLDIMDVDIEWNAYVVMYYLSDCLAFFNSCLNPMLYVFIGREFKKSLLKSIPFLLESTFRERDDLNSEQQYNDTVSGTEMETYRER</sequence>
<comment type="similarity">
    <text evidence="9">Belongs to the chemokine-like receptor (CMKLR) family.</text>
</comment>
<keyword evidence="3 12" id="KW-1133">Transmembrane helix</keyword>
<feature type="transmembrane region" description="Helical" evidence="12">
    <location>
        <begin position="205"/>
        <end position="231"/>
    </location>
</feature>
<feature type="transmembrane region" description="Helical" evidence="12">
    <location>
        <begin position="38"/>
        <end position="61"/>
    </location>
</feature>
<dbReference type="OrthoDB" id="6088892at2759"/>
<dbReference type="GeneTree" id="ENSGT01020000230438"/>
<evidence type="ECO:0000256" key="10">
    <source>
        <dbReference type="RuleBase" id="RU000688"/>
    </source>
</evidence>
<dbReference type="GO" id="GO:0007204">
    <property type="term" value="P:positive regulation of cytosolic calcium ion concentration"/>
    <property type="evidence" value="ECO:0007669"/>
    <property type="project" value="TreeGrafter"/>
</dbReference>
<evidence type="ECO:0000256" key="11">
    <source>
        <dbReference type="SAM" id="MobiDB-lite"/>
    </source>
</evidence>
<evidence type="ECO:0000256" key="9">
    <source>
        <dbReference type="ARBA" id="ARBA00025736"/>
    </source>
</evidence>
<dbReference type="GO" id="GO:0006954">
    <property type="term" value="P:inflammatory response"/>
    <property type="evidence" value="ECO:0007669"/>
    <property type="project" value="TreeGrafter"/>
</dbReference>
<feature type="transmembrane region" description="Helical" evidence="12">
    <location>
        <begin position="281"/>
        <end position="304"/>
    </location>
</feature>
<keyword evidence="7 10" id="KW-0675">Receptor</keyword>